<name>A6G920_9BACT</name>
<evidence type="ECO:0000256" key="2">
    <source>
        <dbReference type="ARBA" id="ARBA00022605"/>
    </source>
</evidence>
<dbReference type="SUPFAM" id="SSF53639">
    <property type="entry name" value="AraD/HMP-PK domain-like"/>
    <property type="match status" value="1"/>
</dbReference>
<keyword evidence="3" id="KW-0479">Metal-binding</keyword>
<dbReference type="Gene3D" id="3.40.225.10">
    <property type="entry name" value="Class II aldolase/adducin N-terminal domain"/>
    <property type="match status" value="1"/>
</dbReference>
<dbReference type="HAMAP" id="MF_03116">
    <property type="entry name" value="Salvage_MtnB_euk"/>
    <property type="match status" value="1"/>
</dbReference>
<dbReference type="InterPro" id="IPR001303">
    <property type="entry name" value="Aldolase_II/adducin_N"/>
</dbReference>
<evidence type="ECO:0000256" key="4">
    <source>
        <dbReference type="ARBA" id="ARBA00022833"/>
    </source>
</evidence>
<reference evidence="9 10" key="1">
    <citation type="submission" date="2007-06" db="EMBL/GenBank/DDBJ databases">
        <authorList>
            <person name="Shimkets L."/>
            <person name="Ferriera S."/>
            <person name="Johnson J."/>
            <person name="Kravitz S."/>
            <person name="Beeson K."/>
            <person name="Sutton G."/>
            <person name="Rogers Y.-H."/>
            <person name="Friedman R."/>
            <person name="Frazier M."/>
            <person name="Venter J.C."/>
        </authorList>
    </citation>
    <scope>NUCLEOTIDE SEQUENCE [LARGE SCALE GENOMIC DNA]</scope>
    <source>
        <strain evidence="9 10">SIR-1</strain>
    </source>
</reference>
<dbReference type="AlphaFoldDB" id="A6G920"/>
<evidence type="ECO:0000313" key="10">
    <source>
        <dbReference type="Proteomes" id="UP000005801"/>
    </source>
</evidence>
<dbReference type="PANTHER" id="PTHR10640">
    <property type="entry name" value="METHYLTHIORIBULOSE-1-PHOSPHATE DEHYDRATASE"/>
    <property type="match status" value="1"/>
</dbReference>
<keyword evidence="10" id="KW-1185">Reference proteome</keyword>
<dbReference type="FunFam" id="3.40.225.10:FF:000003">
    <property type="entry name" value="Methylthioribulose-1-phosphate dehydratase"/>
    <property type="match status" value="1"/>
</dbReference>
<dbReference type="eggNOG" id="COG0235">
    <property type="taxonomic scope" value="Bacteria"/>
</dbReference>
<comment type="caution">
    <text evidence="9">The sequence shown here is derived from an EMBL/GenBank/DDBJ whole genome shotgun (WGS) entry which is preliminary data.</text>
</comment>
<evidence type="ECO:0000256" key="1">
    <source>
        <dbReference type="ARBA" id="ARBA00022490"/>
    </source>
</evidence>
<organism evidence="9 10">
    <name type="scientific">Plesiocystis pacifica SIR-1</name>
    <dbReference type="NCBI Taxonomy" id="391625"/>
    <lineage>
        <taxon>Bacteria</taxon>
        <taxon>Pseudomonadati</taxon>
        <taxon>Myxococcota</taxon>
        <taxon>Polyangia</taxon>
        <taxon>Nannocystales</taxon>
        <taxon>Nannocystaceae</taxon>
        <taxon>Plesiocystis</taxon>
    </lineage>
</organism>
<dbReference type="GO" id="GO:0019509">
    <property type="term" value="P:L-methionine salvage from methylthioadenosine"/>
    <property type="evidence" value="ECO:0007669"/>
    <property type="project" value="UniProtKB-UniRule"/>
</dbReference>
<proteinExistence type="inferred from homology"/>
<dbReference type="OrthoDB" id="5500703at2"/>
<dbReference type="GO" id="GO:0046872">
    <property type="term" value="F:metal ion binding"/>
    <property type="evidence" value="ECO:0007669"/>
    <property type="project" value="UniProtKB-UniRule"/>
</dbReference>
<gene>
    <name evidence="9" type="ORF">PPSIR1_02748</name>
</gene>
<dbReference type="EMBL" id="ABCS01000043">
    <property type="protein sequence ID" value="EDM77568.1"/>
    <property type="molecule type" value="Genomic_DNA"/>
</dbReference>
<dbReference type="RefSeq" id="WP_006973215.1">
    <property type="nucleotide sequence ID" value="NZ_ABCS01000043.1"/>
</dbReference>
<keyword evidence="4" id="KW-0862">Zinc</keyword>
<dbReference type="PANTHER" id="PTHR10640:SF7">
    <property type="entry name" value="METHYLTHIORIBULOSE-1-PHOSPHATE DEHYDRATASE"/>
    <property type="match status" value="1"/>
</dbReference>
<evidence type="ECO:0000256" key="5">
    <source>
        <dbReference type="ARBA" id="ARBA00023167"/>
    </source>
</evidence>
<evidence type="ECO:0000256" key="6">
    <source>
        <dbReference type="ARBA" id="ARBA00023239"/>
    </source>
</evidence>
<keyword evidence="2" id="KW-0028">Amino-acid biosynthesis</keyword>
<dbReference type="InterPro" id="IPR017714">
    <property type="entry name" value="MethylthioRu-1-P_deHdtase_MtnB"/>
</dbReference>
<dbReference type="NCBIfam" id="TIGR03328">
    <property type="entry name" value="salvage_mtnB"/>
    <property type="match status" value="1"/>
</dbReference>
<dbReference type="GO" id="GO:0046570">
    <property type="term" value="F:methylthioribulose 1-phosphate dehydratase activity"/>
    <property type="evidence" value="ECO:0007669"/>
    <property type="project" value="UniProtKB-EC"/>
</dbReference>
<feature type="domain" description="Class II aldolase/adducin N-terminal" evidence="8">
    <location>
        <begin position="19"/>
        <end position="216"/>
    </location>
</feature>
<dbReference type="Pfam" id="PF00596">
    <property type="entry name" value="Aldolase_II"/>
    <property type="match status" value="1"/>
</dbReference>
<protein>
    <recommendedName>
        <fullName evidence="7">Methylthioribulose 1-phosphate dehydratase</fullName>
        <ecNumber evidence="7">4.2.1.109</ecNumber>
    </recommendedName>
</protein>
<dbReference type="InterPro" id="IPR027514">
    <property type="entry name" value="Salvage_MtnB_euk"/>
</dbReference>
<dbReference type="SMART" id="SM01007">
    <property type="entry name" value="Aldolase_II"/>
    <property type="match status" value="1"/>
</dbReference>
<sequence>MLDSVVQSSESATERPTAALIAELCRQFYGLGWVSGTGGGISIRDERGVWMAPSGVQKERIAPEDVFLLADGVWDRAEVVEAPTNPKLRISECQPLFFNAFRMRDAGAVIHSHSIWAVLAARLFSPAGEAGEFRCRNLEMQKGLRGMGCFDELVVPIIPNTAREAQLRDSMAEAMARYPDVDAVIVAGHGIYVWGHDWVKAKTQAECFDYLLRAAVEAHRLGLPL</sequence>
<dbReference type="Proteomes" id="UP000005801">
    <property type="component" value="Unassembled WGS sequence"/>
</dbReference>
<evidence type="ECO:0000313" key="9">
    <source>
        <dbReference type="EMBL" id="EDM77568.1"/>
    </source>
</evidence>
<accession>A6G920</accession>
<dbReference type="EC" id="4.2.1.109" evidence="7"/>
<dbReference type="InterPro" id="IPR036409">
    <property type="entry name" value="Aldolase_II/adducin_N_sf"/>
</dbReference>
<evidence type="ECO:0000256" key="7">
    <source>
        <dbReference type="NCBIfam" id="TIGR03328"/>
    </source>
</evidence>
<keyword evidence="6" id="KW-0456">Lyase</keyword>
<keyword evidence="1" id="KW-0963">Cytoplasm</keyword>
<evidence type="ECO:0000259" key="8">
    <source>
        <dbReference type="SMART" id="SM01007"/>
    </source>
</evidence>
<evidence type="ECO:0000256" key="3">
    <source>
        <dbReference type="ARBA" id="ARBA00022723"/>
    </source>
</evidence>
<dbReference type="STRING" id="391625.PPSIR1_02748"/>
<dbReference type="GO" id="GO:0005737">
    <property type="term" value="C:cytoplasm"/>
    <property type="evidence" value="ECO:0007669"/>
    <property type="project" value="UniProtKB-UniRule"/>
</dbReference>
<keyword evidence="5" id="KW-0486">Methionine biosynthesis</keyword>